<dbReference type="SMART" id="SM00882">
    <property type="entry name" value="CoA_trans"/>
    <property type="match status" value="1"/>
</dbReference>
<dbReference type="RefSeq" id="WP_238074917.1">
    <property type="nucleotide sequence ID" value="NZ_JAKNJB010000039.1"/>
</dbReference>
<comment type="caution">
    <text evidence="1">The sequence shown here is derived from an EMBL/GenBank/DDBJ whole genome shotgun (WGS) entry which is preliminary data.</text>
</comment>
<dbReference type="SUPFAM" id="SSF100950">
    <property type="entry name" value="NagB/RpiA/CoA transferase-like"/>
    <property type="match status" value="1"/>
</dbReference>
<dbReference type="InterPro" id="IPR037171">
    <property type="entry name" value="NagB/RpiA_transferase-like"/>
</dbReference>
<protein>
    <submittedName>
        <fullName evidence="1">Glutaconate CoA-transferase</fullName>
    </submittedName>
</protein>
<name>A0ABS9MCT1_9FIRM</name>
<accession>A0ABS9MCT1</accession>
<dbReference type="Pfam" id="PF01144">
    <property type="entry name" value="CoA_trans"/>
    <property type="match status" value="1"/>
</dbReference>
<evidence type="ECO:0000313" key="1">
    <source>
        <dbReference type="EMBL" id="MCG4528618.1"/>
    </source>
</evidence>
<gene>
    <name evidence="1" type="ORF">L0P79_16355</name>
</gene>
<sequence>MNAPSKVMTAEQAVSHFVQDGDCLALGGFVTNRRPYALVREIIRQRKRKLYLEGGPSGGDMDMLIGAGCVEIMMVSYIANSGYTMVCRRFRDAVENGRILFDDYSLDVQTIAYHGAALGLSYVPVKNMLGSDLADVWGISAEERKKHPKLPNQKFVIREDPFHPGSQVCCVPTPQIDVACIHVQEASPDGTCCIEGAQFQDLDIAMAARHTIVSCERLVSDEEMHRHPERNTLTGLCVDAVVPAAYGAHPSQCFGCYDYDSTFYLCYDKVSRTQEDFDAFIREYVDECPTHGDYLNKIGAEHLTSLCVQPGYGYRPGLKRR</sequence>
<keyword evidence="2" id="KW-1185">Reference proteome</keyword>
<dbReference type="InterPro" id="IPR004165">
    <property type="entry name" value="CoA_trans_fam_I"/>
</dbReference>
<evidence type="ECO:0000313" key="2">
    <source>
        <dbReference type="Proteomes" id="UP001200313"/>
    </source>
</evidence>
<proteinExistence type="predicted"/>
<dbReference type="Gene3D" id="3.40.1080.10">
    <property type="entry name" value="Glutaconate Coenzyme A-transferase"/>
    <property type="match status" value="1"/>
</dbReference>
<organism evidence="1 2">
    <name type="scientific">Intestinimonas massiliensis</name>
    <name type="common">ex Afouda et al. 2020</name>
    <dbReference type="NCBI Taxonomy" id="1673721"/>
    <lineage>
        <taxon>Bacteria</taxon>
        <taxon>Bacillati</taxon>
        <taxon>Bacillota</taxon>
        <taxon>Clostridia</taxon>
        <taxon>Eubacteriales</taxon>
        <taxon>Intestinimonas</taxon>
    </lineage>
</organism>
<dbReference type="Gene3D" id="3.30.30.40">
    <property type="match status" value="1"/>
</dbReference>
<dbReference type="Proteomes" id="UP001200313">
    <property type="component" value="Unassembled WGS sequence"/>
</dbReference>
<dbReference type="EMBL" id="JAKNJB010000039">
    <property type="protein sequence ID" value="MCG4528618.1"/>
    <property type="molecule type" value="Genomic_DNA"/>
</dbReference>
<reference evidence="1 2" key="1">
    <citation type="submission" date="2022-01" db="EMBL/GenBank/DDBJ databases">
        <title>Collection of gut derived symbiotic bacterial strains cultured from healthy donors.</title>
        <authorList>
            <person name="Lin H."/>
            <person name="Kohout C."/>
            <person name="Waligurski E."/>
            <person name="Pamer E.G."/>
        </authorList>
    </citation>
    <scope>NUCLEOTIDE SEQUENCE [LARGE SCALE GENOMIC DNA]</scope>
    <source>
        <strain evidence="1 2">DFI.3.7</strain>
    </source>
</reference>